<dbReference type="Pfam" id="PF05460">
    <property type="entry name" value="ORC6"/>
    <property type="match status" value="1"/>
</dbReference>
<organism evidence="8 9">
    <name type="scientific">Pseudallescheria apiosperma</name>
    <name type="common">Scedosporium apiospermum</name>
    <dbReference type="NCBI Taxonomy" id="563466"/>
    <lineage>
        <taxon>Eukaryota</taxon>
        <taxon>Fungi</taxon>
        <taxon>Dikarya</taxon>
        <taxon>Ascomycota</taxon>
        <taxon>Pezizomycotina</taxon>
        <taxon>Sordariomycetes</taxon>
        <taxon>Hypocreomycetidae</taxon>
        <taxon>Microascales</taxon>
        <taxon>Microascaceae</taxon>
        <taxon>Scedosporium</taxon>
    </lineage>
</organism>
<name>A0A084G208_PSEDA</name>
<dbReference type="EMBL" id="JOWA01000110">
    <property type="protein sequence ID" value="KEZ41370.1"/>
    <property type="molecule type" value="Genomic_DNA"/>
</dbReference>
<dbReference type="GO" id="GO:0006260">
    <property type="term" value="P:DNA replication"/>
    <property type="evidence" value="ECO:0007669"/>
    <property type="project" value="UniProtKB-KW"/>
</dbReference>
<dbReference type="AlphaFoldDB" id="A0A084G208"/>
<dbReference type="RefSeq" id="XP_016641169.1">
    <property type="nucleotide sequence ID" value="XM_016789342.1"/>
</dbReference>
<proteinExistence type="inferred from homology"/>
<evidence type="ECO:0000259" key="7">
    <source>
        <dbReference type="Pfam" id="PF05460"/>
    </source>
</evidence>
<comment type="similarity">
    <text evidence="2">Belongs to the ORC6 family.</text>
</comment>
<feature type="compositionally biased region" description="Polar residues" evidence="6">
    <location>
        <begin position="98"/>
        <end position="110"/>
    </location>
</feature>
<dbReference type="OrthoDB" id="5367324at2759"/>
<keyword evidence="4" id="KW-0238">DNA-binding</keyword>
<evidence type="ECO:0000256" key="4">
    <source>
        <dbReference type="ARBA" id="ARBA00023125"/>
    </source>
</evidence>
<dbReference type="HOGENOM" id="CLU_045412_0_0_1"/>
<keyword evidence="5" id="KW-0539">Nucleus</keyword>
<evidence type="ECO:0000256" key="2">
    <source>
        <dbReference type="ARBA" id="ARBA00010840"/>
    </source>
</evidence>
<dbReference type="InterPro" id="IPR008721">
    <property type="entry name" value="ORC6_cyclin_first"/>
</dbReference>
<gene>
    <name evidence="8" type="ORF">SAPIO_CDS7489</name>
</gene>
<dbReference type="GO" id="GO:0005664">
    <property type="term" value="C:nuclear origin of replication recognition complex"/>
    <property type="evidence" value="ECO:0007669"/>
    <property type="project" value="InterPro"/>
</dbReference>
<evidence type="ECO:0000256" key="6">
    <source>
        <dbReference type="SAM" id="MobiDB-lite"/>
    </source>
</evidence>
<comment type="subcellular location">
    <subcellularLocation>
        <location evidence="1">Nucleus</location>
    </subcellularLocation>
</comment>
<evidence type="ECO:0000313" key="8">
    <source>
        <dbReference type="EMBL" id="KEZ41370.1"/>
    </source>
</evidence>
<evidence type="ECO:0000313" key="9">
    <source>
        <dbReference type="Proteomes" id="UP000028545"/>
    </source>
</evidence>
<comment type="caution">
    <text evidence="8">The sequence shown here is derived from an EMBL/GenBank/DDBJ whole genome shotgun (WGS) entry which is preliminary data.</text>
</comment>
<dbReference type="VEuPathDB" id="FungiDB:SAPIO_CDS7489"/>
<keyword evidence="3" id="KW-0235">DNA replication</keyword>
<evidence type="ECO:0000256" key="1">
    <source>
        <dbReference type="ARBA" id="ARBA00004123"/>
    </source>
</evidence>
<accession>A0A084G208</accession>
<dbReference type="OMA" id="VREDWID"/>
<evidence type="ECO:0000256" key="5">
    <source>
        <dbReference type="ARBA" id="ARBA00023242"/>
    </source>
</evidence>
<protein>
    <submittedName>
        <fullName evidence="8">Origin recognition complex subunit 6</fullName>
    </submittedName>
</protein>
<evidence type="ECO:0000256" key="3">
    <source>
        <dbReference type="ARBA" id="ARBA00022705"/>
    </source>
</evidence>
<dbReference type="GO" id="GO:0003677">
    <property type="term" value="F:DNA binding"/>
    <property type="evidence" value="ECO:0007669"/>
    <property type="project" value="UniProtKB-KW"/>
</dbReference>
<feature type="domain" description="ORC6 first cyclin-like" evidence="7">
    <location>
        <begin position="10"/>
        <end position="93"/>
    </location>
</feature>
<reference evidence="8 9" key="1">
    <citation type="journal article" date="2014" name="Genome Announc.">
        <title>Draft genome sequence of the pathogenic fungus Scedosporium apiospermum.</title>
        <authorList>
            <person name="Vandeputte P."/>
            <person name="Ghamrawi S."/>
            <person name="Rechenmann M."/>
            <person name="Iltis A."/>
            <person name="Giraud S."/>
            <person name="Fleury M."/>
            <person name="Thornton C."/>
            <person name="Delhaes L."/>
            <person name="Meyer W."/>
            <person name="Papon N."/>
            <person name="Bouchara J.P."/>
        </authorList>
    </citation>
    <scope>NUCLEOTIDE SEQUENCE [LARGE SCALE GENOMIC DNA]</scope>
    <source>
        <strain evidence="8 9">IHEM 14462</strain>
    </source>
</reference>
<sequence length="386" mass="43158">MSRSIEQNLLSLMPTHSSQLPPRLVDTARTLLTQSRQRASTLKADEEVARMYACAHIACERLKITLNLPPIEPRPPIPPRVYKRLYTHLDNILPGRQVRSTPSKPKQGLSSPALGSAIKSVPNQGFDRSVSRSARKVSATDITLVDTPTKSTGRGFVKSIQPQVGLHPWIRGVLAFLVAEFRREDYGKFVLAGVEYAIAPGGRRTNDKWISSHLPATVAAIFVVAMDRLATILGSVEPDVESLVDIMKKTLDIMNHAREALDVKGLTEAEFWDGWTNPKLPDVGTAIKRVREDWIDADWYLALEDVASENVQRAKSKGKGRQRRDVRETMGIHKADTLHQPRYNYLSEKRQEEYKVWLQSVAGRLADQGAGDLDDLETELGLRTVD</sequence>
<keyword evidence="9" id="KW-1185">Reference proteome</keyword>
<dbReference type="KEGG" id="sapo:SAPIO_CDS7489"/>
<dbReference type="Proteomes" id="UP000028545">
    <property type="component" value="Unassembled WGS sequence"/>
</dbReference>
<feature type="region of interest" description="Disordered" evidence="6">
    <location>
        <begin position="94"/>
        <end position="132"/>
    </location>
</feature>
<dbReference type="GeneID" id="27726561"/>